<proteinExistence type="predicted"/>
<sequence length="150" mass="15722">MSSGGVHQNVSLGDNTGELRVAAAGENAKQVLGDGSTIAIGSLDTTEEQITSAQAIELLAQMQALLETANLPDAQKGKAQKFLAAAKEEATESEPDKDYIKSNLERVTKTLEATTATVTASTGLWQSLKPIFTRLAPWLGVAATYFVGGL</sequence>
<dbReference type="Proteomes" id="UP000621799">
    <property type="component" value="Unassembled WGS sequence"/>
</dbReference>
<gene>
    <name evidence="1" type="ORF">IQ235_09625</name>
</gene>
<accession>A0A928VZG5</accession>
<reference evidence="1" key="1">
    <citation type="submission" date="2020-10" db="EMBL/GenBank/DDBJ databases">
        <authorList>
            <person name="Castelo-Branco R."/>
            <person name="Eusebio N."/>
            <person name="Adriana R."/>
            <person name="Vieira A."/>
            <person name="Brugerolle De Fraissinette N."/>
            <person name="Rezende De Castro R."/>
            <person name="Schneider M.P."/>
            <person name="Vasconcelos V."/>
            <person name="Leao P.N."/>
        </authorList>
    </citation>
    <scope>NUCLEOTIDE SEQUENCE</scope>
    <source>
        <strain evidence="1">LEGE 11467</strain>
    </source>
</reference>
<dbReference type="AlphaFoldDB" id="A0A928VZG5"/>
<evidence type="ECO:0000313" key="2">
    <source>
        <dbReference type="Proteomes" id="UP000621799"/>
    </source>
</evidence>
<keyword evidence="2" id="KW-1185">Reference proteome</keyword>
<dbReference type="EMBL" id="JADEXN010000144">
    <property type="protein sequence ID" value="MBE9041038.1"/>
    <property type="molecule type" value="Genomic_DNA"/>
</dbReference>
<name>A0A928VZG5_9CYAN</name>
<evidence type="ECO:0000313" key="1">
    <source>
        <dbReference type="EMBL" id="MBE9041038.1"/>
    </source>
</evidence>
<organism evidence="1 2">
    <name type="scientific">Zarconia navalis LEGE 11467</name>
    <dbReference type="NCBI Taxonomy" id="1828826"/>
    <lineage>
        <taxon>Bacteria</taxon>
        <taxon>Bacillati</taxon>
        <taxon>Cyanobacteriota</taxon>
        <taxon>Cyanophyceae</taxon>
        <taxon>Oscillatoriophycideae</taxon>
        <taxon>Oscillatoriales</taxon>
        <taxon>Oscillatoriales incertae sedis</taxon>
        <taxon>Zarconia</taxon>
        <taxon>Zarconia navalis</taxon>
    </lineage>
</organism>
<dbReference type="RefSeq" id="WP_264321270.1">
    <property type="nucleotide sequence ID" value="NZ_JADEXN010000144.1"/>
</dbReference>
<protein>
    <submittedName>
        <fullName evidence="1">Uncharacterized protein</fullName>
    </submittedName>
</protein>
<comment type="caution">
    <text evidence="1">The sequence shown here is derived from an EMBL/GenBank/DDBJ whole genome shotgun (WGS) entry which is preliminary data.</text>
</comment>